<accession>A0A5C6BX52</accession>
<dbReference type="InterPro" id="IPR007235">
    <property type="entry name" value="Glyco_trans_28_C"/>
</dbReference>
<evidence type="ECO:0000256" key="1">
    <source>
        <dbReference type="PIRSR" id="PIRSR620023-1"/>
    </source>
</evidence>
<dbReference type="Pfam" id="PF04101">
    <property type="entry name" value="Glyco_tran_28_C"/>
    <property type="match status" value="1"/>
</dbReference>
<dbReference type="GO" id="GO:0016747">
    <property type="term" value="F:acyltransferase activity, transferring groups other than amino-acyl groups"/>
    <property type="evidence" value="ECO:0007669"/>
    <property type="project" value="InterPro"/>
</dbReference>
<keyword evidence="5" id="KW-1185">Reference proteome</keyword>
<dbReference type="Gene3D" id="3.40.50.2000">
    <property type="entry name" value="Glycogen Phosphorylase B"/>
    <property type="match status" value="1"/>
</dbReference>
<dbReference type="GO" id="GO:0016758">
    <property type="term" value="F:hexosyltransferase activity"/>
    <property type="evidence" value="ECO:0007669"/>
    <property type="project" value="InterPro"/>
</dbReference>
<dbReference type="Gene3D" id="3.40.630.30">
    <property type="match status" value="1"/>
</dbReference>
<dbReference type="Proteomes" id="UP000319908">
    <property type="component" value="Unassembled WGS sequence"/>
</dbReference>
<dbReference type="SUPFAM" id="SSF53756">
    <property type="entry name" value="UDP-Glycosyltransferase/glycogen phosphorylase"/>
    <property type="match status" value="1"/>
</dbReference>
<evidence type="ECO:0000259" key="3">
    <source>
        <dbReference type="PROSITE" id="PS51186"/>
    </source>
</evidence>
<evidence type="ECO:0000256" key="2">
    <source>
        <dbReference type="PIRSR" id="PIRSR620023-2"/>
    </source>
</evidence>
<feature type="active site" description="Proton acceptor" evidence="1">
    <location>
        <position position="16"/>
    </location>
</feature>
<dbReference type="AlphaFoldDB" id="A0A5C6BX52"/>
<keyword evidence="4" id="KW-0808">Transferase</keyword>
<gene>
    <name evidence="4" type="ORF">Poly21_25690</name>
</gene>
<dbReference type="InterPro" id="IPR020023">
    <property type="entry name" value="PseG"/>
</dbReference>
<protein>
    <submittedName>
        <fullName evidence="4">MurG-like transferase</fullName>
    </submittedName>
</protein>
<evidence type="ECO:0000313" key="5">
    <source>
        <dbReference type="Proteomes" id="UP000319908"/>
    </source>
</evidence>
<dbReference type="PANTHER" id="PTHR21015:SF22">
    <property type="entry name" value="GLYCOSYLTRANSFERASE"/>
    <property type="match status" value="1"/>
</dbReference>
<name>A0A5C6BX52_9BACT</name>
<dbReference type="InterPro" id="IPR000182">
    <property type="entry name" value="GNAT_dom"/>
</dbReference>
<comment type="caution">
    <text evidence="4">The sequence shown here is derived from an EMBL/GenBank/DDBJ whole genome shotgun (WGS) entry which is preliminary data.</text>
</comment>
<dbReference type="RefSeq" id="WP_302118746.1">
    <property type="nucleotide sequence ID" value="NZ_SJPU01000002.1"/>
</dbReference>
<dbReference type="EMBL" id="SJPU01000002">
    <property type="protein sequence ID" value="TWU15374.1"/>
    <property type="molecule type" value="Genomic_DNA"/>
</dbReference>
<dbReference type="CDD" id="cd04301">
    <property type="entry name" value="NAT_SF"/>
    <property type="match status" value="1"/>
</dbReference>
<dbReference type="InterPro" id="IPR016181">
    <property type="entry name" value="Acyl_CoA_acyltransferase"/>
</dbReference>
<dbReference type="Gene3D" id="3.40.50.11190">
    <property type="match status" value="1"/>
</dbReference>
<dbReference type="SUPFAM" id="SSF55729">
    <property type="entry name" value="Acyl-CoA N-acyltransferases (Nat)"/>
    <property type="match status" value="1"/>
</dbReference>
<reference evidence="4 5" key="1">
    <citation type="journal article" date="2020" name="Antonie Van Leeuwenhoek">
        <title>Rhodopirellula heiligendammensis sp. nov., Rhodopirellula pilleata sp. nov., and Rhodopirellula solitaria sp. nov. isolated from natural or artificial marine surfaces in Northern Germany and California, USA, and emended description of the genus Rhodopirellula.</title>
        <authorList>
            <person name="Kallscheuer N."/>
            <person name="Wiegand S."/>
            <person name="Jogler M."/>
            <person name="Boedeker C."/>
            <person name="Peeters S.H."/>
            <person name="Rast P."/>
            <person name="Heuer A."/>
            <person name="Jetten M.S.M."/>
            <person name="Rohde M."/>
            <person name="Jogler C."/>
        </authorList>
    </citation>
    <scope>NUCLEOTIDE SEQUENCE [LARGE SCALE GENOMIC DNA]</scope>
    <source>
        <strain evidence="4 5">Poly21</strain>
    </source>
</reference>
<dbReference type="PROSITE" id="PS51186">
    <property type="entry name" value="GNAT"/>
    <property type="match status" value="1"/>
</dbReference>
<feature type="binding site" evidence="2">
    <location>
        <position position="155"/>
    </location>
    <ligand>
        <name>substrate</name>
    </ligand>
</feature>
<dbReference type="PANTHER" id="PTHR21015">
    <property type="entry name" value="UDP-N-ACETYLGLUCOSAMINE--N-ACETYLMURAMYL-(PENTAPEPTIDE) PYROPHOSPHORYL-UNDECAPRENOL N-ACETYLGLUCOSAMINE TRANSFERASE 1"/>
    <property type="match status" value="1"/>
</dbReference>
<dbReference type="NCBIfam" id="TIGR03590">
    <property type="entry name" value="PseG"/>
    <property type="match status" value="1"/>
</dbReference>
<organism evidence="4 5">
    <name type="scientific">Allorhodopirellula heiligendammensis</name>
    <dbReference type="NCBI Taxonomy" id="2714739"/>
    <lineage>
        <taxon>Bacteria</taxon>
        <taxon>Pseudomonadati</taxon>
        <taxon>Planctomycetota</taxon>
        <taxon>Planctomycetia</taxon>
        <taxon>Pirellulales</taxon>
        <taxon>Pirellulaceae</taxon>
        <taxon>Allorhodopirellula</taxon>
    </lineage>
</organism>
<dbReference type="Pfam" id="PF13302">
    <property type="entry name" value="Acetyltransf_3"/>
    <property type="match status" value="1"/>
</dbReference>
<feature type="domain" description="N-acetyltransferase" evidence="3">
    <location>
        <begin position="341"/>
        <end position="485"/>
    </location>
</feature>
<sequence>MLLIRADASVQIGTGHVMRMIALAQAWRRRGGEAHLLARSLPPSLAKRLETESIGVHHVAAAVAADDIDQQATINIANQIGARWVVADGYDFSPEFQAAIRDTSLRLAIVTDFDYCHRWSADVIINQNPHAMREPYACRVADCQRLFGTRFALLRQEFLASNIASAALQQPRRPRLLVTLGGSDADNVTGSILSLINQMASASIDIRVLVGPANPHLDRLREQAARPSHHVEVLTGVSDMPAQYVWADAAITAGGSSCWEWMYFGLPAAIIVIAENQQPIYDELVGQRIAVGLGTPRQIDRDALQRFAQSISSGGRDFDRFRDWVDGYGADRCAAAMDSGVWLRQATSADCRMYFDWANDPLVRTNSLQSAEISWSEHSEWFREQLGRDDRRLFVAMRSDRPVGQIRMSLTADSEWQIGFSVDAAARGGGIGTEILRLGIAAMQIDTDPRFVATVKLANAASAKCFERLGWQRTRHHETYQFRNA</sequence>
<proteinExistence type="predicted"/>
<evidence type="ECO:0000313" key="4">
    <source>
        <dbReference type="EMBL" id="TWU15374.1"/>
    </source>
</evidence>
<feature type="binding site" evidence="2">
    <location>
        <position position="260"/>
    </location>
    <ligand>
        <name>substrate</name>
    </ligand>
</feature>